<name>A2SP00_METPP</name>
<protein>
    <submittedName>
        <fullName evidence="2">Aminotransferase</fullName>
        <ecNumber evidence="2">2.6.1.-</ecNumber>
    </submittedName>
</protein>
<dbReference type="InterPro" id="IPR015424">
    <property type="entry name" value="PyrdxlP-dep_Trfase"/>
</dbReference>
<evidence type="ECO:0000313" key="2">
    <source>
        <dbReference type="EMBL" id="ABM97289.1"/>
    </source>
</evidence>
<dbReference type="EMBL" id="CP000556">
    <property type="protein sequence ID" value="ABM97289.1"/>
    <property type="molecule type" value="Genomic_DNA"/>
</dbReference>
<dbReference type="KEGG" id="mpt:Mpe_B0517"/>
<keyword evidence="2" id="KW-0808">Transferase</keyword>
<dbReference type="AlphaFoldDB" id="A2SP00"/>
<sequence>MVSPGTAARVHGGADAHGAARWDFSTCANAAGPCPAALAAVQAADATRYPDPAATAVRQALGALHDVEPSRILPAASASEFIQRVTAVTARLWPGAVRVPRFAYGDYAAAAAAWGRPFVPQDVEVPGTPSQCTLRWHADPTSPLGQDGAVARDDSYCCPAVLDAVYAPLRLQGASAWTASARDAVFVLHSPNKALGLTGVRGAYAVAPRDRGGAGYDVLACRAALEAAAPSWPLSAHAEAMLLAWATPDVHAWVAESRTTLVAWKSDLLRRLSARGFEVRPSVTPYVIVRPPRPVAPSLLRRHHVAVRDATSFGLPGWWRLSAQAPSAQDALMHALDLLDGGLP</sequence>
<dbReference type="Gene3D" id="3.90.1150.10">
    <property type="entry name" value="Aspartate Aminotransferase, domain 1"/>
    <property type="match status" value="1"/>
</dbReference>
<dbReference type="Pfam" id="PF00155">
    <property type="entry name" value="Aminotran_1_2"/>
    <property type="match status" value="1"/>
</dbReference>
<evidence type="ECO:0000313" key="3">
    <source>
        <dbReference type="Proteomes" id="UP000000366"/>
    </source>
</evidence>
<accession>A2SP00</accession>
<keyword evidence="3" id="KW-1185">Reference proteome</keyword>
<dbReference type="SUPFAM" id="SSF53383">
    <property type="entry name" value="PLP-dependent transferases"/>
    <property type="match status" value="1"/>
</dbReference>
<dbReference type="GO" id="GO:0008483">
    <property type="term" value="F:transaminase activity"/>
    <property type="evidence" value="ECO:0007669"/>
    <property type="project" value="UniProtKB-KW"/>
</dbReference>
<organism evidence="2 3">
    <name type="scientific">Methylibium petroleiphilum (strain ATCC BAA-1232 / LMG 22953 / PM1)</name>
    <dbReference type="NCBI Taxonomy" id="420662"/>
    <lineage>
        <taxon>Bacteria</taxon>
        <taxon>Pseudomonadati</taxon>
        <taxon>Pseudomonadota</taxon>
        <taxon>Betaproteobacteria</taxon>
        <taxon>Burkholderiales</taxon>
        <taxon>Sphaerotilaceae</taxon>
        <taxon>Methylibium</taxon>
    </lineage>
</organism>
<dbReference type="HOGENOM" id="CLU_017584_3_2_4"/>
<dbReference type="GO" id="GO:0030170">
    <property type="term" value="F:pyridoxal phosphate binding"/>
    <property type="evidence" value="ECO:0007669"/>
    <property type="project" value="InterPro"/>
</dbReference>
<dbReference type="InterPro" id="IPR015422">
    <property type="entry name" value="PyrdxlP-dep_Trfase_small"/>
</dbReference>
<dbReference type="Proteomes" id="UP000000366">
    <property type="component" value="Plasmid RPME01"/>
</dbReference>
<reference evidence="2 3" key="1">
    <citation type="journal article" date="2007" name="J. Bacteriol.">
        <title>Whole-genome analysis of the methyl tert-butyl ether-degrading beta-proteobacterium Methylibium petroleiphilum PM1.</title>
        <authorList>
            <person name="Kane S.R."/>
            <person name="Chakicherla A.Y."/>
            <person name="Chain P.S.G."/>
            <person name="Schmidt R."/>
            <person name="Shin M.W."/>
            <person name="Legler T.C."/>
            <person name="Scow K.M."/>
            <person name="Larimer F.W."/>
            <person name="Lucas S.M."/>
            <person name="Richardson P.M."/>
            <person name="Hristova K.R."/>
        </authorList>
    </citation>
    <scope>NUCLEOTIDE SEQUENCE [LARGE SCALE GENOMIC DNA]</scope>
    <source>
        <strain evidence="3">ATCC BAA-1232 / LMG 22953 / PM1</strain>
        <plasmid evidence="2 3">RPME01</plasmid>
    </source>
</reference>
<keyword evidence="2" id="KW-0032">Aminotransferase</keyword>
<dbReference type="EC" id="2.6.1.-" evidence="2"/>
<dbReference type="InterPro" id="IPR015421">
    <property type="entry name" value="PyrdxlP-dep_Trfase_major"/>
</dbReference>
<evidence type="ECO:0000259" key="1">
    <source>
        <dbReference type="Pfam" id="PF00155"/>
    </source>
</evidence>
<proteinExistence type="predicted"/>
<dbReference type="eggNOG" id="COG0079">
    <property type="taxonomic scope" value="Bacteria"/>
</dbReference>
<feature type="domain" description="Aminotransferase class I/classII large" evidence="1">
    <location>
        <begin position="155"/>
        <end position="335"/>
    </location>
</feature>
<geneLocation type="plasmid" evidence="2 3">
    <name>RPME01</name>
</geneLocation>
<dbReference type="Gene3D" id="3.40.640.10">
    <property type="entry name" value="Type I PLP-dependent aspartate aminotransferase-like (Major domain)"/>
    <property type="match status" value="1"/>
</dbReference>
<gene>
    <name evidence="2" type="primary">hisC</name>
    <name evidence="2" type="ordered locus">Mpe_B0517</name>
</gene>
<keyword evidence="2" id="KW-0614">Plasmid</keyword>
<dbReference type="InterPro" id="IPR004839">
    <property type="entry name" value="Aminotransferase_I/II_large"/>
</dbReference>